<organism evidence="1 2">
    <name type="scientific">Providencia rettgeri</name>
    <dbReference type="NCBI Taxonomy" id="587"/>
    <lineage>
        <taxon>Bacteria</taxon>
        <taxon>Pseudomonadati</taxon>
        <taxon>Pseudomonadota</taxon>
        <taxon>Gammaproteobacteria</taxon>
        <taxon>Enterobacterales</taxon>
        <taxon>Morganellaceae</taxon>
        <taxon>Providencia</taxon>
    </lineage>
</organism>
<accession>A0A264VLL9</accession>
<sequence length="165" mass="18847">MSTTSTCTQCYFVTYKRDAQIPWVISEERKQKTISADKRSMTFGLNRTDGVSEAGKFLRRFKPQHPYIQQLDALLASESPNEQELTELRDAINAMEWTPEELLAELVEDGADSIVMNSVFYRENGFFHTEVSAAVSLPDGIEPMELSGETVVKQIYDEKNVQFMY</sequence>
<dbReference type="RefSeq" id="WP_094963109.1">
    <property type="nucleotide sequence ID" value="NZ_NOWC01000043.1"/>
</dbReference>
<dbReference type="EMBL" id="NOWC01000043">
    <property type="protein sequence ID" value="OZS72201.1"/>
    <property type="molecule type" value="Genomic_DNA"/>
</dbReference>
<reference evidence="1 2" key="1">
    <citation type="submission" date="2017-07" db="EMBL/GenBank/DDBJ databases">
        <title>blaIMP-27 on transferable plasmids in Proteus mirabilis and Providencia rettgeri.</title>
        <authorList>
            <person name="Potter R."/>
        </authorList>
    </citation>
    <scope>NUCLEOTIDE SEQUENCE [LARGE SCALE GENOMIC DNA]</scope>
    <source>
        <strain evidence="1 2">PR1</strain>
    </source>
</reference>
<evidence type="ECO:0000313" key="1">
    <source>
        <dbReference type="EMBL" id="OZS72201.1"/>
    </source>
</evidence>
<gene>
    <name evidence="1" type="ORF">CHI95_23150</name>
</gene>
<comment type="caution">
    <text evidence="1">The sequence shown here is derived from an EMBL/GenBank/DDBJ whole genome shotgun (WGS) entry which is preliminary data.</text>
</comment>
<proteinExistence type="predicted"/>
<dbReference type="AlphaFoldDB" id="A0A264VLL9"/>
<name>A0A264VLL9_PRORE</name>
<dbReference type="Proteomes" id="UP000216001">
    <property type="component" value="Unassembled WGS sequence"/>
</dbReference>
<evidence type="ECO:0000313" key="2">
    <source>
        <dbReference type="Proteomes" id="UP000216001"/>
    </source>
</evidence>
<protein>
    <submittedName>
        <fullName evidence="1">Uncharacterized protein</fullName>
    </submittedName>
</protein>